<gene>
    <name evidence="2" type="ORF">Barrevirus1_20</name>
</gene>
<feature type="transmembrane region" description="Helical" evidence="1">
    <location>
        <begin position="6"/>
        <end position="26"/>
    </location>
</feature>
<keyword evidence="1" id="KW-0812">Transmembrane</keyword>
<name>A0A3G4ZPH9_9VIRU</name>
<protein>
    <submittedName>
        <fullName evidence="2">Uncharacterized protein</fullName>
    </submittedName>
</protein>
<sequence length="191" mass="21995">MIYHLFYKKLIIIISASFIIIIVINYKLAKMEPILLLNCNQAGSDLIKTETIELRSINNNKIYNLYLPKLQQFCVLQTADIGALSYQLTENNDSTDTMYLSISKKNPKTQLIHEMASTLKQRVEILLDKQLGLIKQVKAYYGFGDKKITFDIPNRLAKELGNNKIKFRWTIDIIVDTTIVHVSLRILDQSV</sequence>
<keyword evidence="1" id="KW-0472">Membrane</keyword>
<evidence type="ECO:0000256" key="1">
    <source>
        <dbReference type="SAM" id="Phobius"/>
    </source>
</evidence>
<proteinExistence type="predicted"/>
<keyword evidence="1" id="KW-1133">Transmembrane helix</keyword>
<organism evidence="2">
    <name type="scientific">Barrevirus sp</name>
    <dbReference type="NCBI Taxonomy" id="2487763"/>
    <lineage>
        <taxon>Viruses</taxon>
        <taxon>Varidnaviria</taxon>
        <taxon>Bamfordvirae</taxon>
        <taxon>Nucleocytoviricota</taxon>
        <taxon>Megaviricetes</taxon>
        <taxon>Imitervirales</taxon>
        <taxon>Mimiviridae</taxon>
        <taxon>Klosneuvirinae</taxon>
    </lineage>
</organism>
<accession>A0A3G4ZPH9</accession>
<dbReference type="EMBL" id="MK071998">
    <property type="protein sequence ID" value="AYV76798.1"/>
    <property type="molecule type" value="Genomic_DNA"/>
</dbReference>
<reference evidence="2" key="1">
    <citation type="submission" date="2018-10" db="EMBL/GenBank/DDBJ databases">
        <title>Hidden diversity of soil giant viruses.</title>
        <authorList>
            <person name="Schulz F."/>
            <person name="Alteio L."/>
            <person name="Goudeau D."/>
            <person name="Ryan E.M."/>
            <person name="Malmstrom R.R."/>
            <person name="Blanchard J."/>
            <person name="Woyke T."/>
        </authorList>
    </citation>
    <scope>NUCLEOTIDE SEQUENCE</scope>
    <source>
        <strain evidence="2">BAV1</strain>
    </source>
</reference>
<evidence type="ECO:0000313" key="2">
    <source>
        <dbReference type="EMBL" id="AYV76798.1"/>
    </source>
</evidence>